<dbReference type="PANTHER" id="PTHR30204:SF0">
    <property type="entry name" value="REDOX-SENSITIVE TRANSCRIPTIONAL ACTIVATOR SOXR"/>
    <property type="match status" value="1"/>
</dbReference>
<proteinExistence type="predicted"/>
<evidence type="ECO:0000259" key="5">
    <source>
        <dbReference type="PROSITE" id="PS50937"/>
    </source>
</evidence>
<dbReference type="InterPro" id="IPR010211">
    <property type="entry name" value="Redox-sen_tscrpt-act_SoxR"/>
</dbReference>
<dbReference type="PANTHER" id="PTHR30204">
    <property type="entry name" value="REDOX-CYCLING DRUG-SENSING TRANSCRIPTIONAL ACTIVATOR SOXR"/>
    <property type="match status" value="1"/>
</dbReference>
<dbReference type="GO" id="GO:0006979">
    <property type="term" value="P:response to oxidative stress"/>
    <property type="evidence" value="ECO:0007669"/>
    <property type="project" value="InterPro"/>
</dbReference>
<dbReference type="InterPro" id="IPR047057">
    <property type="entry name" value="MerR_fam"/>
</dbReference>
<dbReference type="SMART" id="SM00422">
    <property type="entry name" value="HTH_MERR"/>
    <property type="match status" value="1"/>
</dbReference>
<dbReference type="GO" id="GO:0003677">
    <property type="term" value="F:DNA binding"/>
    <property type="evidence" value="ECO:0007669"/>
    <property type="project" value="UniProtKB-KW"/>
</dbReference>
<dbReference type="Pfam" id="PF13411">
    <property type="entry name" value="MerR_1"/>
    <property type="match status" value="1"/>
</dbReference>
<dbReference type="SUPFAM" id="SSF46955">
    <property type="entry name" value="Putative DNA-binding domain"/>
    <property type="match status" value="1"/>
</dbReference>
<gene>
    <name evidence="6" type="ORF">GCM10007977_051050</name>
</gene>
<evidence type="ECO:0000313" key="6">
    <source>
        <dbReference type="EMBL" id="GGM43310.1"/>
    </source>
</evidence>
<keyword evidence="2" id="KW-0408">Iron</keyword>
<dbReference type="GO" id="GO:0051537">
    <property type="term" value="F:2 iron, 2 sulfur cluster binding"/>
    <property type="evidence" value="ECO:0007669"/>
    <property type="project" value="UniProtKB-KW"/>
</dbReference>
<evidence type="ECO:0000313" key="7">
    <source>
        <dbReference type="Proteomes" id="UP000642070"/>
    </source>
</evidence>
<dbReference type="GO" id="GO:0003700">
    <property type="term" value="F:DNA-binding transcription factor activity"/>
    <property type="evidence" value="ECO:0007669"/>
    <property type="project" value="InterPro"/>
</dbReference>
<keyword evidence="1" id="KW-0479">Metal-binding</keyword>
<dbReference type="NCBIfam" id="TIGR01950">
    <property type="entry name" value="SoxR"/>
    <property type="match status" value="1"/>
</dbReference>
<protein>
    <submittedName>
        <fullName evidence="6">Redox-sensitive transcriptional activator SoxR</fullName>
    </submittedName>
</protein>
<evidence type="ECO:0000256" key="3">
    <source>
        <dbReference type="ARBA" id="ARBA00023014"/>
    </source>
</evidence>
<organism evidence="6 7">
    <name type="scientific">Dactylosporangium sucinum</name>
    <dbReference type="NCBI Taxonomy" id="1424081"/>
    <lineage>
        <taxon>Bacteria</taxon>
        <taxon>Bacillati</taxon>
        <taxon>Actinomycetota</taxon>
        <taxon>Actinomycetes</taxon>
        <taxon>Micromonosporales</taxon>
        <taxon>Micromonosporaceae</taxon>
        <taxon>Dactylosporangium</taxon>
    </lineage>
</organism>
<dbReference type="PROSITE" id="PS50937">
    <property type="entry name" value="HTH_MERR_2"/>
    <property type="match status" value="1"/>
</dbReference>
<dbReference type="PRINTS" id="PR00040">
    <property type="entry name" value="HTHMERR"/>
</dbReference>
<dbReference type="Proteomes" id="UP000642070">
    <property type="component" value="Unassembled WGS sequence"/>
</dbReference>
<dbReference type="Gene3D" id="1.10.1660.10">
    <property type="match status" value="1"/>
</dbReference>
<comment type="caution">
    <text evidence="6">The sequence shown here is derived from an EMBL/GenBank/DDBJ whole genome shotgun (WGS) entry which is preliminary data.</text>
</comment>
<reference evidence="6" key="1">
    <citation type="journal article" date="2014" name="Int. J. Syst. Evol. Microbiol.">
        <title>Complete genome sequence of Corynebacterium casei LMG S-19264T (=DSM 44701T), isolated from a smear-ripened cheese.</title>
        <authorList>
            <consortium name="US DOE Joint Genome Institute (JGI-PGF)"/>
            <person name="Walter F."/>
            <person name="Albersmeier A."/>
            <person name="Kalinowski J."/>
            <person name="Ruckert C."/>
        </authorList>
    </citation>
    <scope>NUCLEOTIDE SEQUENCE</scope>
    <source>
        <strain evidence="6">JCM 19831</strain>
    </source>
</reference>
<keyword evidence="4" id="KW-0238">DNA-binding</keyword>
<evidence type="ECO:0000256" key="2">
    <source>
        <dbReference type="ARBA" id="ARBA00023004"/>
    </source>
</evidence>
<keyword evidence="3" id="KW-0411">Iron-sulfur</keyword>
<keyword evidence="1" id="KW-0001">2Fe-2S</keyword>
<name>A0A917WXV1_9ACTN</name>
<dbReference type="InterPro" id="IPR000551">
    <property type="entry name" value="MerR-type_HTH_dom"/>
</dbReference>
<evidence type="ECO:0000256" key="4">
    <source>
        <dbReference type="ARBA" id="ARBA00023125"/>
    </source>
</evidence>
<sequence length="167" mass="18917">MRFYGPRVSPEPIAHPKDLLTVGEVTARTGVAPSALRFYEAEGLITAERNRGNQRLYRRHMLRRISLILAARRLGIPLADVAEIFTTLPADDAPSHRDWVRVSRLWKRQLEDRRRYIMNLERQLTACIGCGCLSMRSCDLLNPDDRLRARGVGPVRLDESGGRDGPA</sequence>
<dbReference type="EMBL" id="BMPI01000025">
    <property type="protein sequence ID" value="GGM43310.1"/>
    <property type="molecule type" value="Genomic_DNA"/>
</dbReference>
<dbReference type="AlphaFoldDB" id="A0A917WXV1"/>
<feature type="domain" description="HTH merR-type" evidence="5">
    <location>
        <begin position="19"/>
        <end position="87"/>
    </location>
</feature>
<reference evidence="6" key="2">
    <citation type="submission" date="2020-09" db="EMBL/GenBank/DDBJ databases">
        <authorList>
            <person name="Sun Q."/>
            <person name="Ohkuma M."/>
        </authorList>
    </citation>
    <scope>NUCLEOTIDE SEQUENCE</scope>
    <source>
        <strain evidence="6">JCM 19831</strain>
    </source>
</reference>
<accession>A0A917WXV1</accession>
<evidence type="ECO:0000256" key="1">
    <source>
        <dbReference type="ARBA" id="ARBA00022714"/>
    </source>
</evidence>
<keyword evidence="7" id="KW-1185">Reference proteome</keyword>
<dbReference type="InterPro" id="IPR009061">
    <property type="entry name" value="DNA-bd_dom_put_sf"/>
</dbReference>